<reference evidence="1 2" key="1">
    <citation type="journal article" date="2021" name="Commun. Biol.">
        <title>The genome of Shorea leprosula (Dipterocarpaceae) highlights the ecological relevance of drought in aseasonal tropical rainforests.</title>
        <authorList>
            <person name="Ng K.K.S."/>
            <person name="Kobayashi M.J."/>
            <person name="Fawcett J.A."/>
            <person name="Hatakeyama M."/>
            <person name="Paape T."/>
            <person name="Ng C.H."/>
            <person name="Ang C.C."/>
            <person name="Tnah L.H."/>
            <person name="Lee C.T."/>
            <person name="Nishiyama T."/>
            <person name="Sese J."/>
            <person name="O'Brien M.J."/>
            <person name="Copetti D."/>
            <person name="Mohd Noor M.I."/>
            <person name="Ong R.C."/>
            <person name="Putra M."/>
            <person name="Sireger I.Z."/>
            <person name="Indrioko S."/>
            <person name="Kosugi Y."/>
            <person name="Izuno A."/>
            <person name="Isagi Y."/>
            <person name="Lee S.L."/>
            <person name="Shimizu K.K."/>
        </authorList>
    </citation>
    <scope>NUCLEOTIDE SEQUENCE [LARGE SCALE GENOMIC DNA]</scope>
    <source>
        <strain evidence="1">214</strain>
    </source>
</reference>
<dbReference type="EMBL" id="BPVZ01000058">
    <property type="protein sequence ID" value="GKV21664.1"/>
    <property type="molecule type" value="Genomic_DNA"/>
</dbReference>
<comment type="caution">
    <text evidence="1">The sequence shown here is derived from an EMBL/GenBank/DDBJ whole genome shotgun (WGS) entry which is preliminary data.</text>
</comment>
<dbReference type="PANTHER" id="PTHR46890:SF48">
    <property type="entry name" value="RNA-DIRECTED DNA POLYMERASE"/>
    <property type="match status" value="1"/>
</dbReference>
<evidence type="ECO:0000313" key="1">
    <source>
        <dbReference type="EMBL" id="GKV21664.1"/>
    </source>
</evidence>
<evidence type="ECO:0008006" key="3">
    <source>
        <dbReference type="Google" id="ProtNLM"/>
    </source>
</evidence>
<dbReference type="PANTHER" id="PTHR46890">
    <property type="entry name" value="NON-LTR RETROLELEMENT REVERSE TRANSCRIPTASE-LIKE PROTEIN-RELATED"/>
    <property type="match status" value="1"/>
</dbReference>
<name>A0AAV5K3V8_9ROSI</name>
<evidence type="ECO:0000313" key="2">
    <source>
        <dbReference type="Proteomes" id="UP001054252"/>
    </source>
</evidence>
<protein>
    <recommendedName>
        <fullName evidence="3">Reverse transcriptase</fullName>
    </recommendedName>
</protein>
<sequence>MSQNCILAWNCRGLGVVFAISELKKLCFQHKPSIIFLLETNRMATEMNLIRIDLGIKEGWKVGGGNTNMSRVLSKELLSISNGSAQDNSLGTMEALEKELSDWQRKEEVLWKQRSRVQWLKEGDRNTAYFHNRALAKHKKNHIADLMDDNGKISSSMATFLDKDFTSSKVLAALKKIHSSKAPEPDGMNASFYKNYWHIIGEHITAVILDFLNNGIMEKDINLTHIVLILKVKCPSFVKEFQFISLCNVLRLIYDNVIVAFKAIHHLKHKRAGQRGDMADKLDLSKAFDRVEWNLLEDIM</sequence>
<organism evidence="1 2">
    <name type="scientific">Rubroshorea leprosula</name>
    <dbReference type="NCBI Taxonomy" id="152421"/>
    <lineage>
        <taxon>Eukaryota</taxon>
        <taxon>Viridiplantae</taxon>
        <taxon>Streptophyta</taxon>
        <taxon>Embryophyta</taxon>
        <taxon>Tracheophyta</taxon>
        <taxon>Spermatophyta</taxon>
        <taxon>Magnoliopsida</taxon>
        <taxon>eudicotyledons</taxon>
        <taxon>Gunneridae</taxon>
        <taxon>Pentapetalae</taxon>
        <taxon>rosids</taxon>
        <taxon>malvids</taxon>
        <taxon>Malvales</taxon>
        <taxon>Dipterocarpaceae</taxon>
        <taxon>Rubroshorea</taxon>
    </lineage>
</organism>
<proteinExistence type="predicted"/>
<gene>
    <name evidence="1" type="ORF">SLEP1_g31621</name>
</gene>
<keyword evidence="2" id="KW-1185">Reference proteome</keyword>
<dbReference type="AlphaFoldDB" id="A0AAV5K3V8"/>
<dbReference type="InterPro" id="IPR052343">
    <property type="entry name" value="Retrotransposon-Effector_Assoc"/>
</dbReference>
<accession>A0AAV5K3V8</accession>
<dbReference type="Proteomes" id="UP001054252">
    <property type="component" value="Unassembled WGS sequence"/>
</dbReference>